<gene>
    <name evidence="1" type="ORF">Vse01_41350</name>
</gene>
<accession>A0A9W5USY3</accession>
<comment type="caution">
    <text evidence="1">The sequence shown here is derived from an EMBL/GenBank/DDBJ whole genome shotgun (WGS) entry which is preliminary data.</text>
</comment>
<evidence type="ECO:0000313" key="2">
    <source>
        <dbReference type="Proteomes" id="UP000607311"/>
    </source>
</evidence>
<evidence type="ECO:0000313" key="1">
    <source>
        <dbReference type="EMBL" id="GIJ34987.1"/>
    </source>
</evidence>
<organism evidence="1 2">
    <name type="scientific">Micromonospora sediminimaris</name>
    <dbReference type="NCBI Taxonomy" id="547162"/>
    <lineage>
        <taxon>Bacteria</taxon>
        <taxon>Bacillati</taxon>
        <taxon>Actinomycetota</taxon>
        <taxon>Actinomycetes</taxon>
        <taxon>Micromonosporales</taxon>
        <taxon>Micromonosporaceae</taxon>
        <taxon>Micromonospora</taxon>
    </lineage>
</organism>
<dbReference type="AlphaFoldDB" id="A0A9W5USY3"/>
<sequence length="67" mass="6963">MKARRTGGLDRAQAPAGPGWCGPGRRALSRQAEWVFYIGQGGGDRPVILSLRDDSPPIAVSAETGAG</sequence>
<dbReference type="EMBL" id="BOPD01000026">
    <property type="protein sequence ID" value="GIJ34987.1"/>
    <property type="molecule type" value="Genomic_DNA"/>
</dbReference>
<keyword evidence="2" id="KW-1185">Reference proteome</keyword>
<reference evidence="1" key="1">
    <citation type="submission" date="2021-01" db="EMBL/GenBank/DDBJ databases">
        <title>Whole genome shotgun sequence of Verrucosispora sediminis NBRC 107745.</title>
        <authorList>
            <person name="Komaki H."/>
            <person name="Tamura T."/>
        </authorList>
    </citation>
    <scope>NUCLEOTIDE SEQUENCE</scope>
    <source>
        <strain evidence="1">NBRC 107745</strain>
    </source>
</reference>
<dbReference type="Proteomes" id="UP000607311">
    <property type="component" value="Unassembled WGS sequence"/>
</dbReference>
<protein>
    <submittedName>
        <fullName evidence="1">Uncharacterized protein</fullName>
    </submittedName>
</protein>
<proteinExistence type="predicted"/>
<name>A0A9W5USY3_9ACTN</name>